<dbReference type="InterPro" id="IPR029052">
    <property type="entry name" value="Metallo-depent_PP-like"/>
</dbReference>
<dbReference type="AlphaFoldDB" id="A0A443I1Y5"/>
<gene>
    <name evidence="3" type="ORF">C8Q69DRAFT_457642</name>
</gene>
<name>A0A443I1Y5_BYSSP</name>
<dbReference type="OrthoDB" id="630188at2759"/>
<evidence type="ECO:0000313" key="4">
    <source>
        <dbReference type="Proteomes" id="UP000283841"/>
    </source>
</evidence>
<evidence type="ECO:0000313" key="3">
    <source>
        <dbReference type="EMBL" id="RWQ98061.1"/>
    </source>
</evidence>
<feature type="compositionally biased region" description="Basic and acidic residues" evidence="1">
    <location>
        <begin position="271"/>
        <end position="284"/>
    </location>
</feature>
<dbReference type="STRING" id="264951.A0A443I1Y5"/>
<sequence length="332" mass="37083">MNTTQATSSENHIKTRFLIVSDTHGEEFGPEVNSLEADVAIHCGDLTEESKVEEYQTSMRLLKNLNARLKLVIAGNHDFTMDTPVFKKKVAEATPALDPVLVKREYGDFEEMKQFFNEAEAAGIHFLGEGTCKFELENGASLTVYASPYTMSLGGDWGFQYHPDQGHEFCIEKGVDVVITHGPPNGIMDYTDSRKRAGCPHLFGAIARARPRLHCFGHIHEGWGAKLVTWRGQPSEIPSHFTDIDNSKSVVIDSLANLKASRFDTPETIAEKSKRRDSLHREGCRSTSHCTGDAEPLKYGEQTIFVNASIEGTEDYQMHAPWLIDLELPRAR</sequence>
<proteinExistence type="predicted"/>
<dbReference type="RefSeq" id="XP_028487706.1">
    <property type="nucleotide sequence ID" value="XM_028629923.1"/>
</dbReference>
<feature type="region of interest" description="Disordered" evidence="1">
    <location>
        <begin position="271"/>
        <end position="292"/>
    </location>
</feature>
<dbReference type="Gene3D" id="3.60.21.10">
    <property type="match status" value="1"/>
</dbReference>
<dbReference type="Pfam" id="PF00149">
    <property type="entry name" value="Metallophos"/>
    <property type="match status" value="1"/>
</dbReference>
<organism evidence="3 4">
    <name type="scientific">Byssochlamys spectabilis</name>
    <name type="common">Paecilomyces variotii</name>
    <dbReference type="NCBI Taxonomy" id="264951"/>
    <lineage>
        <taxon>Eukaryota</taxon>
        <taxon>Fungi</taxon>
        <taxon>Dikarya</taxon>
        <taxon>Ascomycota</taxon>
        <taxon>Pezizomycotina</taxon>
        <taxon>Eurotiomycetes</taxon>
        <taxon>Eurotiomycetidae</taxon>
        <taxon>Eurotiales</taxon>
        <taxon>Thermoascaceae</taxon>
        <taxon>Paecilomyces</taxon>
    </lineage>
</organism>
<dbReference type="EMBL" id="RCNU01000002">
    <property type="protein sequence ID" value="RWQ98061.1"/>
    <property type="molecule type" value="Genomic_DNA"/>
</dbReference>
<dbReference type="SUPFAM" id="SSF56300">
    <property type="entry name" value="Metallo-dependent phosphatases"/>
    <property type="match status" value="1"/>
</dbReference>
<dbReference type="InterPro" id="IPR051693">
    <property type="entry name" value="UPF0046_metallophosphoest"/>
</dbReference>
<evidence type="ECO:0000256" key="1">
    <source>
        <dbReference type="SAM" id="MobiDB-lite"/>
    </source>
</evidence>
<dbReference type="VEuPathDB" id="FungiDB:C8Q69DRAFT_457642"/>
<dbReference type="GeneID" id="39599200"/>
<evidence type="ECO:0000259" key="2">
    <source>
        <dbReference type="Pfam" id="PF00149"/>
    </source>
</evidence>
<reference evidence="3 4" key="1">
    <citation type="journal article" date="2018" name="Front. Microbiol.">
        <title>Genomic and genetic insights into a cosmopolitan fungus, Paecilomyces variotii (Eurotiales).</title>
        <authorList>
            <person name="Urquhart A.S."/>
            <person name="Mondo S.J."/>
            <person name="Makela M.R."/>
            <person name="Hane J.K."/>
            <person name="Wiebenga A."/>
            <person name="He G."/>
            <person name="Mihaltcheva S."/>
            <person name="Pangilinan J."/>
            <person name="Lipzen A."/>
            <person name="Barry K."/>
            <person name="de Vries R.P."/>
            <person name="Grigoriev I.V."/>
            <person name="Idnurm A."/>
        </authorList>
    </citation>
    <scope>NUCLEOTIDE SEQUENCE [LARGE SCALE GENOMIC DNA]</scope>
    <source>
        <strain evidence="3 4">CBS 101075</strain>
    </source>
</reference>
<dbReference type="CDD" id="cd07379">
    <property type="entry name" value="MPP_239FB"/>
    <property type="match status" value="1"/>
</dbReference>
<keyword evidence="4" id="KW-1185">Reference proteome</keyword>
<protein>
    <submittedName>
        <fullName evidence="3">Ser/Thr protein phosphatase family protein</fullName>
    </submittedName>
</protein>
<dbReference type="PANTHER" id="PTHR12905">
    <property type="entry name" value="METALLOPHOSPHOESTERASE"/>
    <property type="match status" value="1"/>
</dbReference>
<dbReference type="PANTHER" id="PTHR12905:SF0">
    <property type="entry name" value="CALCINEURIN-LIKE PHOSPHOESTERASE DOMAIN-CONTAINING PROTEIN"/>
    <property type="match status" value="1"/>
</dbReference>
<dbReference type="GO" id="GO:0016787">
    <property type="term" value="F:hydrolase activity"/>
    <property type="evidence" value="ECO:0007669"/>
    <property type="project" value="InterPro"/>
</dbReference>
<comment type="caution">
    <text evidence="3">The sequence shown here is derived from an EMBL/GenBank/DDBJ whole genome shotgun (WGS) entry which is preliminary data.</text>
</comment>
<dbReference type="InterPro" id="IPR004843">
    <property type="entry name" value="Calcineurin-like_PHP"/>
</dbReference>
<feature type="domain" description="Calcineurin-like phosphoesterase" evidence="2">
    <location>
        <begin position="16"/>
        <end position="221"/>
    </location>
</feature>
<dbReference type="Proteomes" id="UP000283841">
    <property type="component" value="Unassembled WGS sequence"/>
</dbReference>
<accession>A0A443I1Y5</accession>